<dbReference type="InterPro" id="IPR020845">
    <property type="entry name" value="AMP-binding_CS"/>
</dbReference>
<dbReference type="PANTHER" id="PTHR43201:SF8">
    <property type="entry name" value="ACYL-COA SYNTHETASE FAMILY MEMBER 3"/>
    <property type="match status" value="1"/>
</dbReference>
<evidence type="ECO:0000313" key="5">
    <source>
        <dbReference type="Proteomes" id="UP001596042"/>
    </source>
</evidence>
<dbReference type="Gene3D" id="3.30.300.30">
    <property type="match status" value="1"/>
</dbReference>
<evidence type="ECO:0000313" key="4">
    <source>
        <dbReference type="EMBL" id="MFC4625213.1"/>
    </source>
</evidence>
<dbReference type="PROSITE" id="PS00455">
    <property type="entry name" value="AMP_BINDING"/>
    <property type="match status" value="1"/>
</dbReference>
<feature type="domain" description="AMP-dependent synthetase/ligase" evidence="2">
    <location>
        <begin position="20"/>
        <end position="365"/>
    </location>
</feature>
<comment type="similarity">
    <text evidence="1">Belongs to the ATP-dependent AMP-binding enzyme family.</text>
</comment>
<dbReference type="PANTHER" id="PTHR43201">
    <property type="entry name" value="ACYL-COA SYNTHETASE"/>
    <property type="match status" value="1"/>
</dbReference>
<evidence type="ECO:0000259" key="3">
    <source>
        <dbReference type="Pfam" id="PF13193"/>
    </source>
</evidence>
<organism evidence="4 5">
    <name type="scientific">Daeguia caeni</name>
    <dbReference type="NCBI Taxonomy" id="439612"/>
    <lineage>
        <taxon>Bacteria</taxon>
        <taxon>Pseudomonadati</taxon>
        <taxon>Pseudomonadota</taxon>
        <taxon>Alphaproteobacteria</taxon>
        <taxon>Hyphomicrobiales</taxon>
        <taxon>Brucellaceae</taxon>
        <taxon>Daeguia</taxon>
    </lineage>
</organism>
<dbReference type="EMBL" id="JBHSEL010000053">
    <property type="protein sequence ID" value="MFC4625213.1"/>
    <property type="molecule type" value="Genomic_DNA"/>
</dbReference>
<dbReference type="InterPro" id="IPR000873">
    <property type="entry name" value="AMP-dep_synth/lig_dom"/>
</dbReference>
<proteinExistence type="inferred from homology"/>
<protein>
    <submittedName>
        <fullName evidence="4">Class I adenylate-forming enzyme family protein</fullName>
    </submittedName>
</protein>
<dbReference type="InterPro" id="IPR042099">
    <property type="entry name" value="ANL_N_sf"/>
</dbReference>
<dbReference type="InterPro" id="IPR045851">
    <property type="entry name" value="AMP-bd_C_sf"/>
</dbReference>
<dbReference type="SUPFAM" id="SSF56801">
    <property type="entry name" value="Acetyl-CoA synthetase-like"/>
    <property type="match status" value="1"/>
</dbReference>
<gene>
    <name evidence="4" type="ORF">ACFO1V_08260</name>
</gene>
<reference evidence="5" key="1">
    <citation type="journal article" date="2019" name="Int. J. Syst. Evol. Microbiol.">
        <title>The Global Catalogue of Microorganisms (GCM) 10K type strain sequencing project: providing services to taxonomists for standard genome sequencing and annotation.</title>
        <authorList>
            <consortium name="The Broad Institute Genomics Platform"/>
            <consortium name="The Broad Institute Genome Sequencing Center for Infectious Disease"/>
            <person name="Wu L."/>
            <person name="Ma J."/>
        </authorList>
    </citation>
    <scope>NUCLEOTIDE SEQUENCE [LARGE SCALE GENOMIC DNA]</scope>
    <source>
        <strain evidence="5">CGMCC 1.15731</strain>
    </source>
</reference>
<dbReference type="Pfam" id="PF00501">
    <property type="entry name" value="AMP-binding"/>
    <property type="match status" value="1"/>
</dbReference>
<dbReference type="RefSeq" id="WP_374829538.1">
    <property type="nucleotide sequence ID" value="NZ_JBHEEZ010000001.1"/>
</dbReference>
<feature type="domain" description="AMP-binding enzyme C-terminal" evidence="3">
    <location>
        <begin position="415"/>
        <end position="490"/>
    </location>
</feature>
<sequence>MSDIKSKPQNVFLALAASLQPDPERTALVFNETSFSYREFLDLSENAARKLVSLNIGKGDRVAAIAQNRPEMLVLYYAAARIGAIYVPMNPNLSETELEYAFGHSKAKILFHDAQSGEGVAAKIPAEQRRPIESLIEPAGPVELSPADSITLDDDFLIIYTSGTTGRPKAILLDHAAQVGAALSLAEMWAIGRDDITLVALPLGFLYGLSTASAVSLQAGGKVVLLARFRPQDVLEALVAHKATIYHGVPTMYSMMLEYCEQQNRDFDLSHVREIICAGAPLPLEMRRRFAARFRKELQNYYAMTECTPVFGRYSRDPQPVPEGSVGKAAPGLAYRIVRSDGSDCAPGEQGEILVRAAATVKEYYGAPELTASAMVDGYFKSGDLGYFDADGFFFITGRIKDIIIRGGANISPSEVEEALLSHPAVQDVSVVGGPDRIFGEVPVAFVIRRAGAEVSVEELIAHAGECLADFKVPRSIHFIESFPLGKTGKIDKNALKAMLESK</sequence>
<comment type="caution">
    <text evidence="4">The sequence shown here is derived from an EMBL/GenBank/DDBJ whole genome shotgun (WGS) entry which is preliminary data.</text>
</comment>
<dbReference type="Pfam" id="PF13193">
    <property type="entry name" value="AMP-binding_C"/>
    <property type="match status" value="1"/>
</dbReference>
<accession>A0ABV9H5I2</accession>
<dbReference type="Gene3D" id="3.40.50.12780">
    <property type="entry name" value="N-terminal domain of ligase-like"/>
    <property type="match status" value="1"/>
</dbReference>
<evidence type="ECO:0000259" key="2">
    <source>
        <dbReference type="Pfam" id="PF00501"/>
    </source>
</evidence>
<keyword evidence="5" id="KW-1185">Reference proteome</keyword>
<name>A0ABV9H5I2_9HYPH</name>
<dbReference type="InterPro" id="IPR025110">
    <property type="entry name" value="AMP-bd_C"/>
</dbReference>
<evidence type="ECO:0000256" key="1">
    <source>
        <dbReference type="ARBA" id="ARBA00006432"/>
    </source>
</evidence>
<dbReference type="Proteomes" id="UP001596042">
    <property type="component" value="Unassembled WGS sequence"/>
</dbReference>